<accession>Q24CV2</accession>
<dbReference type="HOGENOM" id="CLU_793398_0_0_1"/>
<reference evidence="2" key="1">
    <citation type="journal article" date="2006" name="PLoS Biol.">
        <title>Macronuclear genome sequence of the ciliate Tetrahymena thermophila, a model eukaryote.</title>
        <authorList>
            <person name="Eisen J.A."/>
            <person name="Coyne R.S."/>
            <person name="Wu M."/>
            <person name="Wu D."/>
            <person name="Thiagarajan M."/>
            <person name="Wortman J.R."/>
            <person name="Badger J.H."/>
            <person name="Ren Q."/>
            <person name="Amedeo P."/>
            <person name="Jones K.M."/>
            <person name="Tallon L.J."/>
            <person name="Delcher A.L."/>
            <person name="Salzberg S.L."/>
            <person name="Silva J.C."/>
            <person name="Haas B.J."/>
            <person name="Majoros W.H."/>
            <person name="Farzad M."/>
            <person name="Carlton J.M."/>
            <person name="Smith R.K. Jr."/>
            <person name="Garg J."/>
            <person name="Pearlman R.E."/>
            <person name="Karrer K.M."/>
            <person name="Sun L."/>
            <person name="Manning G."/>
            <person name="Elde N.C."/>
            <person name="Turkewitz A.P."/>
            <person name="Asai D.J."/>
            <person name="Wilkes D.E."/>
            <person name="Wang Y."/>
            <person name="Cai H."/>
            <person name="Collins K."/>
            <person name="Stewart B.A."/>
            <person name="Lee S.R."/>
            <person name="Wilamowska K."/>
            <person name="Weinberg Z."/>
            <person name="Ruzzo W.L."/>
            <person name="Wloga D."/>
            <person name="Gaertig J."/>
            <person name="Frankel J."/>
            <person name="Tsao C.-C."/>
            <person name="Gorovsky M.A."/>
            <person name="Keeling P.J."/>
            <person name="Waller R.F."/>
            <person name="Patron N.J."/>
            <person name="Cherry J.M."/>
            <person name="Stover N.A."/>
            <person name="Krieger C.J."/>
            <person name="del Toro C."/>
            <person name="Ryder H.F."/>
            <person name="Williamson S.C."/>
            <person name="Barbeau R.A."/>
            <person name="Hamilton E.P."/>
            <person name="Orias E."/>
        </authorList>
    </citation>
    <scope>NUCLEOTIDE SEQUENCE [LARGE SCALE GENOMIC DNA]</scope>
    <source>
        <strain evidence="2">SB210</strain>
    </source>
</reference>
<dbReference type="InParanoid" id="Q24CV2"/>
<evidence type="ECO:0000313" key="1">
    <source>
        <dbReference type="EMBL" id="EAS05656.1"/>
    </source>
</evidence>
<keyword evidence="2" id="KW-1185">Reference proteome</keyword>
<sequence>MPRSKKQQKIRQRSWINKDEEEQCYNIVMKNPIFYKQPVHTHGKVVLYGDVIIDVNSFIQNQSYIPKLQLGISKINKIVKLLNEKQIIIYTETLCPQLTDFTSIINILKSLSSSESYQLAQQLEKHQELTNRQLKLYDDKKESNQQIALHYDPEVLLKKCQEIVKQNLDFEGQIFAFNLYTFDPDKKRLNRYLATHDVKLLLLLCDDEEELKRRFLSYKINQPQGNMNQFIKIQIPIIDKQVEEEIKIYTFDNYIINSKITQVCIKLSENSNNILMLRKYNFEPQDLQELKRVRQLKRQQHQQIVTQLLLEQSQNSCSQSQLTENLFTHESQSFSIQTFLQKFEDNENTD</sequence>
<dbReference type="Proteomes" id="UP000009168">
    <property type="component" value="Unassembled WGS sequence"/>
</dbReference>
<evidence type="ECO:0000313" key="2">
    <source>
        <dbReference type="Proteomes" id="UP000009168"/>
    </source>
</evidence>
<protein>
    <submittedName>
        <fullName evidence="1">Uncharacterized protein</fullName>
    </submittedName>
</protein>
<name>Q24CV2_TETTS</name>
<dbReference type="RefSeq" id="XP_001025901.1">
    <property type="nucleotide sequence ID" value="XM_001025901.1"/>
</dbReference>
<dbReference type="GeneID" id="7837480"/>
<proteinExistence type="predicted"/>
<dbReference type="AlphaFoldDB" id="Q24CV2"/>
<organism evidence="1 2">
    <name type="scientific">Tetrahymena thermophila (strain SB210)</name>
    <dbReference type="NCBI Taxonomy" id="312017"/>
    <lineage>
        <taxon>Eukaryota</taxon>
        <taxon>Sar</taxon>
        <taxon>Alveolata</taxon>
        <taxon>Ciliophora</taxon>
        <taxon>Intramacronucleata</taxon>
        <taxon>Oligohymenophorea</taxon>
        <taxon>Hymenostomatida</taxon>
        <taxon>Tetrahymenina</taxon>
        <taxon>Tetrahymenidae</taxon>
        <taxon>Tetrahymena</taxon>
    </lineage>
</organism>
<dbReference type="EMBL" id="GG662338">
    <property type="protein sequence ID" value="EAS05656.1"/>
    <property type="molecule type" value="Genomic_DNA"/>
</dbReference>
<dbReference type="KEGG" id="tet:TTHERM_00713500"/>
<gene>
    <name evidence="1" type="ORF">TTHERM_00713500</name>
</gene>